<accession>A0ABD5W5M1</accession>
<dbReference type="RefSeq" id="WP_267164157.1">
    <property type="nucleotide sequence ID" value="NZ_CP112972.1"/>
</dbReference>
<name>A0ABD5W5M1_9EURY</name>
<evidence type="ECO:0000313" key="2">
    <source>
        <dbReference type="Proteomes" id="UP001596445"/>
    </source>
</evidence>
<dbReference type="Pfam" id="PF19125">
    <property type="entry name" value="DUF5809"/>
    <property type="match status" value="1"/>
</dbReference>
<dbReference type="GeneID" id="76629963"/>
<evidence type="ECO:0000313" key="1">
    <source>
        <dbReference type="EMBL" id="MFC7058012.1"/>
    </source>
</evidence>
<organism evidence="1 2">
    <name type="scientific">Halovenus salina</name>
    <dbReference type="NCBI Taxonomy" id="1510225"/>
    <lineage>
        <taxon>Archaea</taxon>
        <taxon>Methanobacteriati</taxon>
        <taxon>Methanobacteriota</taxon>
        <taxon>Stenosarchaea group</taxon>
        <taxon>Halobacteria</taxon>
        <taxon>Halobacteriales</taxon>
        <taxon>Haloarculaceae</taxon>
        <taxon>Halovenus</taxon>
    </lineage>
</organism>
<dbReference type="EMBL" id="JBHSZI010000001">
    <property type="protein sequence ID" value="MFC7058012.1"/>
    <property type="molecule type" value="Genomic_DNA"/>
</dbReference>
<reference evidence="1 2" key="1">
    <citation type="journal article" date="2019" name="Int. J. Syst. Evol. Microbiol.">
        <title>The Global Catalogue of Microorganisms (GCM) 10K type strain sequencing project: providing services to taxonomists for standard genome sequencing and annotation.</title>
        <authorList>
            <consortium name="The Broad Institute Genomics Platform"/>
            <consortium name="The Broad Institute Genome Sequencing Center for Infectious Disease"/>
            <person name="Wu L."/>
            <person name="Ma J."/>
        </authorList>
    </citation>
    <scope>NUCLEOTIDE SEQUENCE [LARGE SCALE GENOMIC DNA]</scope>
    <source>
        <strain evidence="1 2">JCM 30072</strain>
    </source>
</reference>
<dbReference type="AlphaFoldDB" id="A0ABD5W5M1"/>
<keyword evidence="2" id="KW-1185">Reference proteome</keyword>
<proteinExistence type="predicted"/>
<comment type="caution">
    <text evidence="1">The sequence shown here is derived from an EMBL/GenBank/DDBJ whole genome shotgun (WGS) entry which is preliminary data.</text>
</comment>
<protein>
    <submittedName>
        <fullName evidence="1">DUF5809 family protein</fullName>
    </submittedName>
</protein>
<gene>
    <name evidence="1" type="ORF">ACFQQG_07290</name>
</gene>
<sequence length="142" mass="15812">METDGLFAPETAAEANAQFETLAPAASEVVRAVAKEMGFDTGEYDDRVTGEVIETAREALYASLLEVRIGDREEYYEWCDDHECEPVEVGSQNVDRVVWHAAPFAETAVAATFQEEREAAVATLRRQAFGRLYADMLEGQRD</sequence>
<dbReference type="Proteomes" id="UP001596445">
    <property type="component" value="Unassembled WGS sequence"/>
</dbReference>
<dbReference type="InterPro" id="IPR043832">
    <property type="entry name" value="DUF5809"/>
</dbReference>